<comment type="subcellular location">
    <subcellularLocation>
        <location evidence="1">Membrane</location>
        <topology evidence="1">Multi-pass membrane protein</topology>
    </subcellularLocation>
</comment>
<dbReference type="Pfam" id="PF00230">
    <property type="entry name" value="MIP"/>
    <property type="match status" value="1"/>
</dbReference>
<reference evidence="11" key="1">
    <citation type="submission" date="2022-02" db="EMBL/GenBank/DDBJ databases">
        <authorList>
            <person name="King R."/>
        </authorList>
    </citation>
    <scope>NUCLEOTIDE SEQUENCE</scope>
</reference>
<feature type="transmembrane region" description="Helical" evidence="10">
    <location>
        <begin position="196"/>
        <end position="215"/>
    </location>
</feature>
<evidence type="ECO:0000313" key="11">
    <source>
        <dbReference type="EMBL" id="CAH1710510.1"/>
    </source>
</evidence>
<proteinExistence type="inferred from homology"/>
<evidence type="ECO:0000256" key="1">
    <source>
        <dbReference type="ARBA" id="ARBA00004141"/>
    </source>
</evidence>
<feature type="transmembrane region" description="Helical" evidence="10">
    <location>
        <begin position="163"/>
        <end position="184"/>
    </location>
</feature>
<keyword evidence="7 10" id="KW-1133">Transmembrane helix</keyword>
<evidence type="ECO:0000256" key="8">
    <source>
        <dbReference type="ARBA" id="ARBA00023136"/>
    </source>
</evidence>
<dbReference type="SUPFAM" id="SSF81338">
    <property type="entry name" value="Aquaporin-like"/>
    <property type="match status" value="1"/>
</dbReference>
<dbReference type="PROSITE" id="PS00221">
    <property type="entry name" value="MIP"/>
    <property type="match status" value="1"/>
</dbReference>
<dbReference type="InterPro" id="IPR022357">
    <property type="entry name" value="MIP_CS"/>
</dbReference>
<evidence type="ECO:0008006" key="13">
    <source>
        <dbReference type="Google" id="ProtNLM"/>
    </source>
</evidence>
<feature type="transmembrane region" description="Helical" evidence="10">
    <location>
        <begin position="125"/>
        <end position="143"/>
    </location>
</feature>
<dbReference type="AlphaFoldDB" id="A0A9P0NCU4"/>
<evidence type="ECO:0000256" key="3">
    <source>
        <dbReference type="ARBA" id="ARBA00011881"/>
    </source>
</evidence>
<evidence type="ECO:0000256" key="4">
    <source>
        <dbReference type="ARBA" id="ARBA00022448"/>
    </source>
</evidence>
<dbReference type="Gene3D" id="1.20.1080.10">
    <property type="entry name" value="Glycerol uptake facilitator protein"/>
    <property type="match status" value="1"/>
</dbReference>
<feature type="transmembrane region" description="Helical" evidence="10">
    <location>
        <begin position="78"/>
        <end position="98"/>
    </location>
</feature>
<dbReference type="GO" id="GO:0005886">
    <property type="term" value="C:plasma membrane"/>
    <property type="evidence" value="ECO:0007669"/>
    <property type="project" value="TreeGrafter"/>
</dbReference>
<feature type="transmembrane region" description="Helical" evidence="10">
    <location>
        <begin position="51"/>
        <end position="72"/>
    </location>
</feature>
<dbReference type="Proteomes" id="UP001154329">
    <property type="component" value="Chromosome 1"/>
</dbReference>
<dbReference type="PANTHER" id="PTHR19139:SF291">
    <property type="entry name" value="AQUAPORIN"/>
    <property type="match status" value="1"/>
</dbReference>
<keyword evidence="5 9" id="KW-0812">Transmembrane</keyword>
<dbReference type="InterPro" id="IPR023271">
    <property type="entry name" value="Aquaporin-like"/>
</dbReference>
<evidence type="ECO:0000256" key="6">
    <source>
        <dbReference type="ARBA" id="ARBA00022737"/>
    </source>
</evidence>
<keyword evidence="4 9" id="KW-0813">Transport</keyword>
<dbReference type="InterPro" id="IPR034294">
    <property type="entry name" value="Aquaporin_transptr"/>
</dbReference>
<comment type="subunit">
    <text evidence="3">Homotetramer.</text>
</comment>
<evidence type="ECO:0000256" key="10">
    <source>
        <dbReference type="SAM" id="Phobius"/>
    </source>
</evidence>
<dbReference type="NCBIfam" id="TIGR00861">
    <property type="entry name" value="MIP"/>
    <property type="match status" value="1"/>
</dbReference>
<dbReference type="EMBL" id="OU899034">
    <property type="protein sequence ID" value="CAH1710510.1"/>
    <property type="molecule type" value="Genomic_DNA"/>
</dbReference>
<sequence>MKDKMKEYGTFPSDQCSSTENLSQPCAYTSVVHGMIAMDDVSDNNKICRMLFAEFLGTAILLFLGCGSIMWLDALGSSAIIQISLTFGFTIATLVQIFGQTSGCHINPAVTVSFLVSGQCSLLKSALYIVAQCLGAIAGIYLLEFVTPDAVTKGLGKTAVNTLLQPGQGFIVEAFITFILVLVIHSVCDEANRSNIVTPSISIGLTIAAAHLAAIKYTGASMNPARSLGPAVALGFWTNHWVYWVGPIVGGILGGTVHTFVLKRHTEETSNHTIKLSAF</sequence>
<accession>A0A9P0NCU4</accession>
<evidence type="ECO:0000256" key="5">
    <source>
        <dbReference type="ARBA" id="ARBA00022692"/>
    </source>
</evidence>
<keyword evidence="8 10" id="KW-0472">Membrane</keyword>
<organism evidence="11 12">
    <name type="scientific">Aphis gossypii</name>
    <name type="common">Cotton aphid</name>
    <dbReference type="NCBI Taxonomy" id="80765"/>
    <lineage>
        <taxon>Eukaryota</taxon>
        <taxon>Metazoa</taxon>
        <taxon>Ecdysozoa</taxon>
        <taxon>Arthropoda</taxon>
        <taxon>Hexapoda</taxon>
        <taxon>Insecta</taxon>
        <taxon>Pterygota</taxon>
        <taxon>Neoptera</taxon>
        <taxon>Paraneoptera</taxon>
        <taxon>Hemiptera</taxon>
        <taxon>Sternorrhyncha</taxon>
        <taxon>Aphidomorpha</taxon>
        <taxon>Aphidoidea</taxon>
        <taxon>Aphididae</taxon>
        <taxon>Aphidini</taxon>
        <taxon>Aphis</taxon>
        <taxon>Aphis</taxon>
    </lineage>
</organism>
<evidence type="ECO:0000313" key="12">
    <source>
        <dbReference type="Proteomes" id="UP001154329"/>
    </source>
</evidence>
<comment type="similarity">
    <text evidence="2 9">Belongs to the MIP/aquaporin (TC 1.A.8) family.</text>
</comment>
<evidence type="ECO:0000256" key="7">
    <source>
        <dbReference type="ARBA" id="ARBA00022989"/>
    </source>
</evidence>
<evidence type="ECO:0000256" key="2">
    <source>
        <dbReference type="ARBA" id="ARBA00006175"/>
    </source>
</evidence>
<keyword evidence="12" id="KW-1185">Reference proteome</keyword>
<evidence type="ECO:0000256" key="9">
    <source>
        <dbReference type="RuleBase" id="RU000477"/>
    </source>
</evidence>
<feature type="transmembrane region" description="Helical" evidence="10">
    <location>
        <begin position="241"/>
        <end position="262"/>
    </location>
</feature>
<dbReference type="PRINTS" id="PR00783">
    <property type="entry name" value="MINTRINSICP"/>
</dbReference>
<gene>
    <name evidence="11" type="ORF">APHIGO_LOCUS1225</name>
</gene>
<reference evidence="11" key="2">
    <citation type="submission" date="2022-10" db="EMBL/GenBank/DDBJ databases">
        <authorList>
            <consortium name="ENA_rothamsted_submissions"/>
            <consortium name="culmorum"/>
            <person name="King R."/>
        </authorList>
    </citation>
    <scope>NUCLEOTIDE SEQUENCE</scope>
</reference>
<dbReference type="GO" id="GO:0015267">
    <property type="term" value="F:channel activity"/>
    <property type="evidence" value="ECO:0007669"/>
    <property type="project" value="InterPro"/>
</dbReference>
<name>A0A9P0NCU4_APHGO</name>
<dbReference type="CDD" id="cd00333">
    <property type="entry name" value="MIP"/>
    <property type="match status" value="1"/>
</dbReference>
<dbReference type="PANTHER" id="PTHR19139">
    <property type="entry name" value="AQUAPORIN TRANSPORTER"/>
    <property type="match status" value="1"/>
</dbReference>
<protein>
    <recommendedName>
        <fullName evidence="13">Aquaporin</fullName>
    </recommendedName>
</protein>
<keyword evidence="6" id="KW-0677">Repeat</keyword>
<dbReference type="InterPro" id="IPR000425">
    <property type="entry name" value="MIP"/>
</dbReference>